<evidence type="ECO:0000256" key="3">
    <source>
        <dbReference type="ARBA" id="ARBA00022801"/>
    </source>
</evidence>
<name>A0A0L0HR11_SPIPD</name>
<protein>
    <recommendedName>
        <fullName evidence="4">PDZ domain-containing protein</fullName>
    </recommendedName>
</protein>
<dbReference type="Gene3D" id="2.40.10.120">
    <property type="match status" value="1"/>
</dbReference>
<organism evidence="5 6">
    <name type="scientific">Spizellomyces punctatus (strain DAOM BR117)</name>
    <dbReference type="NCBI Taxonomy" id="645134"/>
    <lineage>
        <taxon>Eukaryota</taxon>
        <taxon>Fungi</taxon>
        <taxon>Fungi incertae sedis</taxon>
        <taxon>Chytridiomycota</taxon>
        <taxon>Chytridiomycota incertae sedis</taxon>
        <taxon>Chytridiomycetes</taxon>
        <taxon>Spizellomycetales</taxon>
        <taxon>Spizellomycetaceae</taxon>
        <taxon>Spizellomyces</taxon>
    </lineage>
</organism>
<dbReference type="eggNOG" id="KOG1320">
    <property type="taxonomic scope" value="Eukaryota"/>
</dbReference>
<dbReference type="PANTHER" id="PTHR22939:SF129">
    <property type="entry name" value="SERINE PROTEASE HTRA2, MITOCHONDRIAL"/>
    <property type="match status" value="1"/>
</dbReference>
<keyword evidence="2" id="KW-0645">Protease</keyword>
<dbReference type="SMART" id="SM00228">
    <property type="entry name" value="PDZ"/>
    <property type="match status" value="1"/>
</dbReference>
<dbReference type="EMBL" id="KQ257451">
    <property type="protein sequence ID" value="KND03816.1"/>
    <property type="molecule type" value="Genomic_DNA"/>
</dbReference>
<gene>
    <name evidence="5" type="ORF">SPPG_01272</name>
</gene>
<dbReference type="VEuPathDB" id="FungiDB:SPPG_01272"/>
<dbReference type="AlphaFoldDB" id="A0A0L0HR11"/>
<sequence length="478" mass="52125">MLCLRPFSRLSGHHNARHLFEVQTRVSVFRYPLLTQRATRGLRTRTRAATISGRRLLQRLVPGWFLAGSIFGGTAVLSFKLGEIRAWGPWPIPTISVGSMEEDSLSINETTPATKPHLFPKIRDRGKRSNCACNHAFVADAVEKAIGSVVNISVETDASTLLHKKSLISSGSGFFIDEKGSILTNAHVVTDMATGSTLTVTTCDGTQYEGFIHSLDTPSDLAVVKIKPRPTDTPVKWPVLQMSSNLNLRPGDWVVAIGSPFGLHNTVTAGVVSSGRRRNEEIGTGSDVRVEYIQTDCVVHEGSSGGPLINLDGEVVGINTTRAESEGISFAIRVDNAMDIIHQLHTQGRVVRPWLGCRMVTLTSQVRQQLRKQGPMTSIPPTSGGVIVTSVFPDSPCAKANLGEGDVIVAVNDTPVHSSQEVFKAMGLKIQQPVRFTVKRSIPLDIDWDGRTRRWETQDVEVEVTPEEFDVELHGDGA</sequence>
<dbReference type="Proteomes" id="UP000053201">
    <property type="component" value="Unassembled WGS sequence"/>
</dbReference>
<dbReference type="InParanoid" id="A0A0L0HR11"/>
<evidence type="ECO:0000313" key="5">
    <source>
        <dbReference type="EMBL" id="KND03816.1"/>
    </source>
</evidence>
<dbReference type="STRING" id="645134.A0A0L0HR11"/>
<reference evidence="5 6" key="1">
    <citation type="submission" date="2009-08" db="EMBL/GenBank/DDBJ databases">
        <title>The Genome Sequence of Spizellomyces punctatus strain DAOM BR117.</title>
        <authorList>
            <consortium name="The Broad Institute Genome Sequencing Platform"/>
            <person name="Russ C."/>
            <person name="Cuomo C."/>
            <person name="Shea T."/>
            <person name="Young S.K."/>
            <person name="Zeng Q."/>
            <person name="Koehrsen M."/>
            <person name="Haas B."/>
            <person name="Borodovsky M."/>
            <person name="Guigo R."/>
            <person name="Alvarado L."/>
            <person name="Berlin A."/>
            <person name="Bochicchio J."/>
            <person name="Borenstein D."/>
            <person name="Chapman S."/>
            <person name="Chen Z."/>
            <person name="Engels R."/>
            <person name="Freedman E."/>
            <person name="Gellesch M."/>
            <person name="Goldberg J."/>
            <person name="Griggs A."/>
            <person name="Gujja S."/>
            <person name="Heiman D."/>
            <person name="Hepburn T."/>
            <person name="Howarth C."/>
            <person name="Jen D."/>
            <person name="Larson L."/>
            <person name="Lewis B."/>
            <person name="Mehta T."/>
            <person name="Park D."/>
            <person name="Pearson M."/>
            <person name="Roberts A."/>
            <person name="Saif S."/>
            <person name="Shenoy N."/>
            <person name="Sisk P."/>
            <person name="Stolte C."/>
            <person name="Sykes S."/>
            <person name="Thomson T."/>
            <person name="Walk T."/>
            <person name="White J."/>
            <person name="Yandava C."/>
            <person name="Burger G."/>
            <person name="Gray M.W."/>
            <person name="Holland P.W.H."/>
            <person name="King N."/>
            <person name="Lang F.B.F."/>
            <person name="Roger A.J."/>
            <person name="Ruiz-Trillo I."/>
            <person name="Lander E."/>
            <person name="Nusbaum C."/>
        </authorList>
    </citation>
    <scope>NUCLEOTIDE SEQUENCE [LARGE SCALE GENOMIC DNA]</scope>
    <source>
        <strain evidence="5 6">DAOM BR117</strain>
    </source>
</reference>
<accession>A0A0L0HR11</accession>
<dbReference type="InterPro" id="IPR036034">
    <property type="entry name" value="PDZ_sf"/>
</dbReference>
<dbReference type="GO" id="GO:0043065">
    <property type="term" value="P:positive regulation of apoptotic process"/>
    <property type="evidence" value="ECO:0007669"/>
    <property type="project" value="TreeGrafter"/>
</dbReference>
<dbReference type="OrthoDB" id="4217619at2759"/>
<comment type="similarity">
    <text evidence="1">Belongs to the peptidase S1C family.</text>
</comment>
<feature type="domain" description="PDZ" evidence="4">
    <location>
        <begin position="365"/>
        <end position="416"/>
    </location>
</feature>
<dbReference type="InterPro" id="IPR001478">
    <property type="entry name" value="PDZ"/>
</dbReference>
<dbReference type="InterPro" id="IPR001940">
    <property type="entry name" value="Peptidase_S1C"/>
</dbReference>
<dbReference type="SUPFAM" id="SSF50494">
    <property type="entry name" value="Trypsin-like serine proteases"/>
    <property type="match status" value="1"/>
</dbReference>
<dbReference type="Pfam" id="PF13180">
    <property type="entry name" value="PDZ_2"/>
    <property type="match status" value="1"/>
</dbReference>
<dbReference type="OMA" id="MFWSLLC"/>
<dbReference type="GO" id="GO:0006508">
    <property type="term" value="P:proteolysis"/>
    <property type="evidence" value="ECO:0007669"/>
    <property type="project" value="UniProtKB-KW"/>
</dbReference>
<dbReference type="Gene3D" id="2.30.42.10">
    <property type="match status" value="1"/>
</dbReference>
<dbReference type="Pfam" id="PF13365">
    <property type="entry name" value="Trypsin_2"/>
    <property type="match status" value="1"/>
</dbReference>
<keyword evidence="6" id="KW-1185">Reference proteome</keyword>
<evidence type="ECO:0000313" key="6">
    <source>
        <dbReference type="Proteomes" id="UP000053201"/>
    </source>
</evidence>
<dbReference type="GO" id="GO:0004252">
    <property type="term" value="F:serine-type endopeptidase activity"/>
    <property type="evidence" value="ECO:0007669"/>
    <property type="project" value="InterPro"/>
</dbReference>
<dbReference type="GeneID" id="27684948"/>
<dbReference type="RefSeq" id="XP_016611855.1">
    <property type="nucleotide sequence ID" value="XM_016749597.1"/>
</dbReference>
<dbReference type="PRINTS" id="PR00834">
    <property type="entry name" value="PROTEASES2C"/>
</dbReference>
<dbReference type="PROSITE" id="PS50106">
    <property type="entry name" value="PDZ"/>
    <property type="match status" value="1"/>
</dbReference>
<dbReference type="InterPro" id="IPR009003">
    <property type="entry name" value="Peptidase_S1_PA"/>
</dbReference>
<evidence type="ECO:0000256" key="2">
    <source>
        <dbReference type="ARBA" id="ARBA00022670"/>
    </source>
</evidence>
<dbReference type="GO" id="GO:0012501">
    <property type="term" value="P:programmed cell death"/>
    <property type="evidence" value="ECO:0007669"/>
    <property type="project" value="TreeGrafter"/>
</dbReference>
<dbReference type="SUPFAM" id="SSF50156">
    <property type="entry name" value="PDZ domain-like"/>
    <property type="match status" value="1"/>
</dbReference>
<evidence type="ECO:0000256" key="1">
    <source>
        <dbReference type="ARBA" id="ARBA00010541"/>
    </source>
</evidence>
<evidence type="ECO:0000259" key="4">
    <source>
        <dbReference type="PROSITE" id="PS50106"/>
    </source>
</evidence>
<dbReference type="PANTHER" id="PTHR22939">
    <property type="entry name" value="SERINE PROTEASE FAMILY S1C HTRA-RELATED"/>
    <property type="match status" value="1"/>
</dbReference>
<keyword evidence="3" id="KW-0378">Hydrolase</keyword>
<proteinExistence type="inferred from homology"/>